<reference evidence="5" key="1">
    <citation type="submission" date="2016-10" db="EMBL/GenBank/DDBJ databases">
        <title>Sequence of Gallionella enrichment culture.</title>
        <authorList>
            <person name="Poehlein A."/>
            <person name="Muehling M."/>
            <person name="Daniel R."/>
        </authorList>
    </citation>
    <scope>NUCLEOTIDE SEQUENCE</scope>
</reference>
<evidence type="ECO:0000256" key="1">
    <source>
        <dbReference type="ARBA" id="ARBA00022679"/>
    </source>
</evidence>
<evidence type="ECO:0000256" key="2">
    <source>
        <dbReference type="ARBA" id="ARBA00022741"/>
    </source>
</evidence>
<dbReference type="Gene3D" id="3.40.50.720">
    <property type="entry name" value="NAD(P)-binding Rossmann-like Domain"/>
    <property type="match status" value="1"/>
</dbReference>
<evidence type="ECO:0000313" key="5">
    <source>
        <dbReference type="EMBL" id="OIR04019.1"/>
    </source>
</evidence>
<proteinExistence type="predicted"/>
<dbReference type="Pfam" id="PF00581">
    <property type="entry name" value="Rhodanese"/>
    <property type="match status" value="1"/>
</dbReference>
<dbReference type="PANTHER" id="PTHR10953">
    <property type="entry name" value="UBIQUITIN-ACTIVATING ENZYME E1"/>
    <property type="match status" value="1"/>
</dbReference>
<name>A0A1J5S7V5_9ZZZZ</name>
<feature type="domain" description="Rhodanese" evidence="4">
    <location>
        <begin position="283"/>
        <end position="368"/>
    </location>
</feature>
<keyword evidence="3" id="KW-0067">ATP-binding</keyword>
<dbReference type="SUPFAM" id="SSF69572">
    <property type="entry name" value="Activating enzymes of the ubiquitin-like proteins"/>
    <property type="match status" value="1"/>
</dbReference>
<dbReference type="CDD" id="cd00158">
    <property type="entry name" value="RHOD"/>
    <property type="match status" value="1"/>
</dbReference>
<dbReference type="AlphaFoldDB" id="A0A1J5S7V5"/>
<organism evidence="5">
    <name type="scientific">mine drainage metagenome</name>
    <dbReference type="NCBI Taxonomy" id="410659"/>
    <lineage>
        <taxon>unclassified sequences</taxon>
        <taxon>metagenomes</taxon>
        <taxon>ecological metagenomes</taxon>
    </lineage>
</organism>
<dbReference type="InterPro" id="IPR035985">
    <property type="entry name" value="Ubiquitin-activating_enz"/>
</dbReference>
<dbReference type="InterPro" id="IPR001763">
    <property type="entry name" value="Rhodanese-like_dom"/>
</dbReference>
<dbReference type="CDD" id="cd00757">
    <property type="entry name" value="ThiF_MoeB_HesA_family"/>
    <property type="match status" value="1"/>
</dbReference>
<dbReference type="PANTHER" id="PTHR10953:SF102">
    <property type="entry name" value="ADENYLYLTRANSFERASE AND SULFURTRANSFERASE MOCS3"/>
    <property type="match status" value="1"/>
</dbReference>
<keyword evidence="1 5" id="KW-0808">Transferase</keyword>
<accession>A0A1J5S7V5</accession>
<dbReference type="GO" id="GO:0008641">
    <property type="term" value="F:ubiquitin-like modifier activating enzyme activity"/>
    <property type="evidence" value="ECO:0007669"/>
    <property type="project" value="InterPro"/>
</dbReference>
<dbReference type="GO" id="GO:0004792">
    <property type="term" value="F:thiosulfate-cyanide sulfurtransferase activity"/>
    <property type="evidence" value="ECO:0007669"/>
    <property type="project" value="TreeGrafter"/>
</dbReference>
<dbReference type="PROSITE" id="PS50206">
    <property type="entry name" value="RHODANESE_3"/>
    <property type="match status" value="1"/>
</dbReference>
<evidence type="ECO:0000256" key="3">
    <source>
        <dbReference type="ARBA" id="ARBA00022840"/>
    </source>
</evidence>
<dbReference type="SUPFAM" id="SSF52821">
    <property type="entry name" value="Rhodanese/Cell cycle control phosphatase"/>
    <property type="match status" value="1"/>
</dbReference>
<dbReference type="EMBL" id="MLJW01000061">
    <property type="protein sequence ID" value="OIR04019.1"/>
    <property type="molecule type" value="Genomic_DNA"/>
</dbReference>
<keyword evidence="2" id="KW-0547">Nucleotide-binding</keyword>
<dbReference type="GO" id="GO:0008146">
    <property type="term" value="F:sulfotransferase activity"/>
    <property type="evidence" value="ECO:0007669"/>
    <property type="project" value="TreeGrafter"/>
</dbReference>
<gene>
    <name evidence="5" type="primary">moeZ_14</name>
    <name evidence="5" type="ORF">GALL_139560</name>
</gene>
<dbReference type="InterPro" id="IPR036873">
    <property type="entry name" value="Rhodanese-like_dom_sf"/>
</dbReference>
<dbReference type="FunFam" id="3.40.50.720:FF:000033">
    <property type="entry name" value="Adenylyltransferase and sulfurtransferase MOCS3"/>
    <property type="match status" value="1"/>
</dbReference>
<keyword evidence="5" id="KW-0548">Nucleotidyltransferase</keyword>
<dbReference type="NCBIfam" id="NF004281">
    <property type="entry name" value="PRK05690.1"/>
    <property type="match status" value="1"/>
</dbReference>
<dbReference type="InterPro" id="IPR000594">
    <property type="entry name" value="ThiF_NAD_FAD-bd"/>
</dbReference>
<evidence type="ECO:0000259" key="4">
    <source>
        <dbReference type="PROSITE" id="PS50206"/>
    </source>
</evidence>
<dbReference type="Pfam" id="PF00899">
    <property type="entry name" value="ThiF"/>
    <property type="match status" value="1"/>
</dbReference>
<sequence length="371" mass="40079">MELTSQDLARYQRHLGLKGFGPEAQLRLKGGRVLVIGAGGLGCPALLYLAAAGVGRIVIVDPDRVDVTNLQRQVLYTDADCGVLKAEAASRRLRALNPLIEIVPVVGRFERSNARELVRDCDVVVDGSDNFATRYLVNDACVLEGRPFVYGAIHAFDGQLSVFNFRGGPTYRCLFPEPPAPGTVPNCAEAGVLGVLPGLIGTVQACEALKILSCVGEPLSGRLLLWDALTMEVRSVKLAPTPGRGDICDLPPEGYGETCSVDEGDEADPDEIDVETLQMRLKSPGGIQLIDVREGYEREIAGTIEPAVHLPMSEIDAWSVGKALDPARPTCVYCAAGVRSLHVLPELRRRHGFSDVKSLRGGMNAWTRNRR</sequence>
<dbReference type="SMART" id="SM00450">
    <property type="entry name" value="RHOD"/>
    <property type="match status" value="1"/>
</dbReference>
<dbReference type="InterPro" id="IPR045886">
    <property type="entry name" value="ThiF/MoeB/HesA"/>
</dbReference>
<dbReference type="GO" id="GO:0005524">
    <property type="term" value="F:ATP binding"/>
    <property type="evidence" value="ECO:0007669"/>
    <property type="project" value="UniProtKB-KW"/>
</dbReference>
<dbReference type="GO" id="GO:0005829">
    <property type="term" value="C:cytosol"/>
    <property type="evidence" value="ECO:0007669"/>
    <property type="project" value="TreeGrafter"/>
</dbReference>
<protein>
    <submittedName>
        <fullName evidence="5">Putative adenylyltransferase/sulfurtransferase MoeZ</fullName>
    </submittedName>
</protein>
<comment type="caution">
    <text evidence="5">The sequence shown here is derived from an EMBL/GenBank/DDBJ whole genome shotgun (WGS) entry which is preliminary data.</text>
</comment>
<dbReference type="GO" id="GO:0016779">
    <property type="term" value="F:nucleotidyltransferase activity"/>
    <property type="evidence" value="ECO:0007669"/>
    <property type="project" value="UniProtKB-KW"/>
</dbReference>
<dbReference type="Gene3D" id="3.40.250.10">
    <property type="entry name" value="Rhodanese-like domain"/>
    <property type="match status" value="1"/>
</dbReference>